<comment type="caution">
    <text evidence="1">The sequence shown here is derived from an EMBL/GenBank/DDBJ whole genome shotgun (WGS) entry which is preliminary data.</text>
</comment>
<protein>
    <submittedName>
        <fullName evidence="1">DUF452 family protein</fullName>
    </submittedName>
</protein>
<evidence type="ECO:0000313" key="1">
    <source>
        <dbReference type="EMBL" id="MST96480.1"/>
    </source>
</evidence>
<organism evidence="1 2">
    <name type="scientific">Victivallis lenta</name>
    <dbReference type="NCBI Taxonomy" id="2606640"/>
    <lineage>
        <taxon>Bacteria</taxon>
        <taxon>Pseudomonadati</taxon>
        <taxon>Lentisphaerota</taxon>
        <taxon>Lentisphaeria</taxon>
        <taxon>Victivallales</taxon>
        <taxon>Victivallaceae</taxon>
        <taxon>Victivallis</taxon>
    </lineage>
</organism>
<evidence type="ECO:0000313" key="2">
    <source>
        <dbReference type="Proteomes" id="UP000435649"/>
    </source>
</evidence>
<dbReference type="AlphaFoldDB" id="A0A844FYR6"/>
<proteinExistence type="predicted"/>
<dbReference type="Proteomes" id="UP000435649">
    <property type="component" value="Unassembled WGS sequence"/>
</dbReference>
<dbReference type="InterPro" id="IPR007398">
    <property type="entry name" value="BioG"/>
</dbReference>
<accession>A0A844FYR6</accession>
<dbReference type="Gene3D" id="3.40.50.1820">
    <property type="entry name" value="alpha/beta hydrolase"/>
    <property type="match status" value="1"/>
</dbReference>
<gene>
    <name evidence="1" type="ORF">FYJ85_05400</name>
</gene>
<dbReference type="RefSeq" id="WP_106054581.1">
    <property type="nucleotide sequence ID" value="NZ_CALXOB010000019.1"/>
</dbReference>
<name>A0A844FYR6_9BACT</name>
<dbReference type="InterPro" id="IPR029058">
    <property type="entry name" value="AB_hydrolase_fold"/>
</dbReference>
<dbReference type="EMBL" id="VUNS01000004">
    <property type="protein sequence ID" value="MST96480.1"/>
    <property type="molecule type" value="Genomic_DNA"/>
</dbReference>
<keyword evidence="2" id="KW-1185">Reference proteome</keyword>
<dbReference type="Pfam" id="PF04301">
    <property type="entry name" value="BioG"/>
    <property type="match status" value="1"/>
</dbReference>
<dbReference type="SUPFAM" id="SSF53474">
    <property type="entry name" value="alpha/beta-Hydrolases"/>
    <property type="match status" value="1"/>
</dbReference>
<reference evidence="1 2" key="1">
    <citation type="submission" date="2019-08" db="EMBL/GenBank/DDBJ databases">
        <title>In-depth cultivation of the pig gut microbiome towards novel bacterial diversity and tailored functional studies.</title>
        <authorList>
            <person name="Wylensek D."/>
            <person name="Hitch T.C.A."/>
            <person name="Clavel T."/>
        </authorList>
    </citation>
    <scope>NUCLEOTIDE SEQUENCE [LARGE SCALE GENOMIC DNA]</scope>
    <source>
        <strain evidence="1 2">BBE-744-WT-12</strain>
    </source>
</reference>
<sequence>MTVRLLHRAENGKLLLFFNGWSMDDTLFEGWENPGFNVMTVHDYTAPEALPDLSPYTELHLAAWSLGVRIAAELLAGAPYRFESAAAFNGTLRPVDPEYGIEPAVFSGTVANWGDERARARFYRRLAGTAEFRLPQRSPESQQAELAALEKHILSAPVPANVFKTARIGGRDRIIPAAAQRSFWSGEAVSIIEEPEAPHFPFRNIHSFEELIDAGRNR</sequence>